<evidence type="ECO:0000313" key="2">
    <source>
        <dbReference type="EMBL" id="CAG6715175.1"/>
    </source>
</evidence>
<dbReference type="EMBL" id="HBUF01352799">
    <property type="protein sequence ID" value="CAG6715175.1"/>
    <property type="molecule type" value="Transcribed_RNA"/>
</dbReference>
<accession>A0A8D8Y1Y0</accession>
<reference evidence="2" key="1">
    <citation type="submission" date="2021-05" db="EMBL/GenBank/DDBJ databases">
        <authorList>
            <person name="Alioto T."/>
            <person name="Alioto T."/>
            <person name="Gomez Garrido J."/>
        </authorList>
    </citation>
    <scope>NUCLEOTIDE SEQUENCE</scope>
</reference>
<name>A0A8D8Y1Y0_9HEMI</name>
<dbReference type="AlphaFoldDB" id="A0A8D8Y1Y0"/>
<feature type="signal peptide" evidence="1">
    <location>
        <begin position="1"/>
        <end position="18"/>
    </location>
</feature>
<sequence>MSLAALRALLICAQLSISRKKTLKKPCRVGTKVLRFIHTEISNKKKIDFFFAAAWWSNQQPVGRRSCGIETGVYPPGVGVYQLLTLTSPSLSGTEKGSIKWTTLEQKVRRL</sequence>
<protein>
    <recommendedName>
        <fullName evidence="3">Secreted protein</fullName>
    </recommendedName>
</protein>
<evidence type="ECO:0008006" key="3">
    <source>
        <dbReference type="Google" id="ProtNLM"/>
    </source>
</evidence>
<feature type="chain" id="PRO_5034246116" description="Secreted protein" evidence="1">
    <location>
        <begin position="19"/>
        <end position="111"/>
    </location>
</feature>
<evidence type="ECO:0000256" key="1">
    <source>
        <dbReference type="SAM" id="SignalP"/>
    </source>
</evidence>
<proteinExistence type="predicted"/>
<keyword evidence="1" id="KW-0732">Signal</keyword>
<organism evidence="2">
    <name type="scientific">Cacopsylla melanoneura</name>
    <dbReference type="NCBI Taxonomy" id="428564"/>
    <lineage>
        <taxon>Eukaryota</taxon>
        <taxon>Metazoa</taxon>
        <taxon>Ecdysozoa</taxon>
        <taxon>Arthropoda</taxon>
        <taxon>Hexapoda</taxon>
        <taxon>Insecta</taxon>
        <taxon>Pterygota</taxon>
        <taxon>Neoptera</taxon>
        <taxon>Paraneoptera</taxon>
        <taxon>Hemiptera</taxon>
        <taxon>Sternorrhyncha</taxon>
        <taxon>Psylloidea</taxon>
        <taxon>Psyllidae</taxon>
        <taxon>Psyllinae</taxon>
        <taxon>Cacopsylla</taxon>
    </lineage>
</organism>